<dbReference type="PANTHER" id="PTHR43649">
    <property type="entry name" value="ARABINOSE-BINDING PROTEIN-RELATED"/>
    <property type="match status" value="1"/>
</dbReference>
<dbReference type="InterPro" id="IPR050490">
    <property type="entry name" value="Bact_solute-bd_prot1"/>
</dbReference>
<dbReference type="PANTHER" id="PTHR43649:SF29">
    <property type="entry name" value="OSMOPROTECTIVE COMPOUNDS-BINDING PROTEIN GGTB"/>
    <property type="match status" value="1"/>
</dbReference>
<evidence type="ECO:0000256" key="1">
    <source>
        <dbReference type="ARBA" id="ARBA00008520"/>
    </source>
</evidence>
<sequence length="440" mass="47632">MKLKSLNACLMASAFAAFAAVTAAAAADNAPSELADAFAGKFKGAKVTAFGPFTAGDEVRFNDTVKAFEEATGIDIQYEGSKQFEATIATRSDAGNPPDIADFPQPGLLANFAKAGKLVDLSGHKDFFLQQYIPSWVDMATKEGKDGKPGIYGVWERVNVKSLVWYPKKAFDDAGYKVPTTWAELEALQDQIVADGDTPWCVGIESGAATGWPATDWLEEFMLRTTSLENYDAWTEGKLPFSSPEVKKAAETLGKIWLDEKYVYGGRKGIVSTGFGDSPVNMFSDPPKCWLHKQGNFITAFFPEKAKAGVDYSFFYLPGIDEAYGKPVLVGGDIWGAFNDRPEVRAVMQYFAKAEHLKAWLAVGGAIAPQKDADLAWYQNEVDKGVAAILAGATSVRFDGSDLMPGEVGAGSFWKQMTAWVSGTADLDTALKDIDASWPK</sequence>
<keyword evidence="3" id="KW-0732">Signal</keyword>
<dbReference type="RefSeq" id="WP_101287027.1">
    <property type="nucleotide sequence ID" value="NZ_FOUQ01000007.1"/>
</dbReference>
<gene>
    <name evidence="4" type="ORF">CXZ10_00680</name>
</gene>
<keyword evidence="5" id="KW-1185">Reference proteome</keyword>
<protein>
    <submittedName>
        <fullName evidence="4">ABC transporter substrate-binding protein</fullName>
    </submittedName>
</protein>
<evidence type="ECO:0000313" key="4">
    <source>
        <dbReference type="EMBL" id="PKR91262.1"/>
    </source>
</evidence>
<dbReference type="Proteomes" id="UP000233491">
    <property type="component" value="Unassembled WGS sequence"/>
</dbReference>
<reference evidence="4 5" key="1">
    <citation type="submission" date="2017-12" db="EMBL/GenBank/DDBJ databases">
        <title>Anaerobic carbon monoxide metabolism by Pleomorphomonas carboxyditropha sp. nov., a new mesophilic hydrogenogenic carboxidotroph.</title>
        <authorList>
            <person name="Esquivel-Elizondo S."/>
            <person name="Krajmalnik-Brown R."/>
        </authorList>
    </citation>
    <scope>NUCLEOTIDE SEQUENCE [LARGE SCALE GENOMIC DNA]</scope>
    <source>
        <strain evidence="4 5">R5-392</strain>
    </source>
</reference>
<proteinExistence type="inferred from homology"/>
<evidence type="ECO:0000256" key="3">
    <source>
        <dbReference type="SAM" id="SignalP"/>
    </source>
</evidence>
<dbReference type="AlphaFoldDB" id="A0A1I4U9I6"/>
<dbReference type="OrthoDB" id="8663148at2"/>
<feature type="chain" id="PRO_5015065765" evidence="3">
    <location>
        <begin position="20"/>
        <end position="440"/>
    </location>
</feature>
<dbReference type="EMBL" id="PJNW01000001">
    <property type="protein sequence ID" value="PKR91262.1"/>
    <property type="molecule type" value="Genomic_DNA"/>
</dbReference>
<keyword evidence="2" id="KW-0813">Transport</keyword>
<feature type="signal peptide" evidence="3">
    <location>
        <begin position="1"/>
        <end position="19"/>
    </location>
</feature>
<dbReference type="SUPFAM" id="SSF53850">
    <property type="entry name" value="Periplasmic binding protein-like II"/>
    <property type="match status" value="1"/>
</dbReference>
<comment type="caution">
    <text evidence="4">The sequence shown here is derived from an EMBL/GenBank/DDBJ whole genome shotgun (WGS) entry which is preliminary data.</text>
</comment>
<accession>A0A1I4U9I6</accession>
<evidence type="ECO:0000313" key="5">
    <source>
        <dbReference type="Proteomes" id="UP000233491"/>
    </source>
</evidence>
<comment type="similarity">
    <text evidence="1">Belongs to the bacterial solute-binding protein 1 family.</text>
</comment>
<organism evidence="4 5">
    <name type="scientific">Pleomorphomonas diazotrophica</name>
    <dbReference type="NCBI Taxonomy" id="1166257"/>
    <lineage>
        <taxon>Bacteria</taxon>
        <taxon>Pseudomonadati</taxon>
        <taxon>Pseudomonadota</taxon>
        <taxon>Alphaproteobacteria</taxon>
        <taxon>Hyphomicrobiales</taxon>
        <taxon>Pleomorphomonadaceae</taxon>
        <taxon>Pleomorphomonas</taxon>
    </lineage>
</organism>
<name>A0A1I4U9I6_9HYPH</name>
<evidence type="ECO:0000256" key="2">
    <source>
        <dbReference type="ARBA" id="ARBA00022448"/>
    </source>
</evidence>
<dbReference type="Gene3D" id="3.40.190.10">
    <property type="entry name" value="Periplasmic binding protein-like II"/>
    <property type="match status" value="2"/>
</dbReference>